<keyword evidence="2 7" id="KW-0349">Heme</keyword>
<sequence>MTTATGSRLGDLFLGAQLKVGRPLLKAAMKGDPYIDILLGVQDPRPQYAIIREGGPLYRSKGNALVVTSHTLGTEILRDRRLNICHTNGRAPGMQLMERIGWDGSILNLDPPDHTRIRRLAQPAFTPRKIAEYRVAVERICHELLDKAEKQGEFDLIRDYAGPLPIAVIGDMLGVPESEHERFYRHGRVIGSVIDGVKSLSMARDFRRAHSEYLKLFAELIELRRAEPADDLVSVLADAHGEGKVTEHELLALCAVLAVTGFETTTNLIGNGTLALLENPDQWQLFRDDPDLGPKVVEETMRYDSPALQATRIPHEEIELAGQRVKVDEALVVLVGAANHDPEVFRDPDRFDILREGEPDHLSFSGGIHYCIGAPLARMEGDVALRVLAERLPKLRFNGPRRRRSSPVISGLESFPLAVS</sequence>
<gene>
    <name evidence="8" type="ORF">FGD71_037045</name>
</gene>
<dbReference type="AlphaFoldDB" id="A0A505DJ01"/>
<dbReference type="Pfam" id="PF00067">
    <property type="entry name" value="p450"/>
    <property type="match status" value="1"/>
</dbReference>
<dbReference type="EMBL" id="VCHX02000294">
    <property type="protein sequence ID" value="TPQ17331.1"/>
    <property type="molecule type" value="Genomic_DNA"/>
</dbReference>
<dbReference type="GO" id="GO:0036199">
    <property type="term" value="F:cholest-4-en-3-one 26-monooxygenase activity"/>
    <property type="evidence" value="ECO:0007669"/>
    <property type="project" value="TreeGrafter"/>
</dbReference>
<dbReference type="InterPro" id="IPR002397">
    <property type="entry name" value="Cyt_P450_B"/>
</dbReference>
<dbReference type="PANTHER" id="PTHR46696:SF4">
    <property type="entry name" value="BIOTIN BIOSYNTHESIS CYTOCHROME P450"/>
    <property type="match status" value="1"/>
</dbReference>
<dbReference type="InterPro" id="IPR001128">
    <property type="entry name" value="Cyt_P450"/>
</dbReference>
<dbReference type="GO" id="GO:0008395">
    <property type="term" value="F:steroid hydroxylase activity"/>
    <property type="evidence" value="ECO:0007669"/>
    <property type="project" value="TreeGrafter"/>
</dbReference>
<evidence type="ECO:0000256" key="3">
    <source>
        <dbReference type="ARBA" id="ARBA00022723"/>
    </source>
</evidence>
<evidence type="ECO:0000256" key="2">
    <source>
        <dbReference type="ARBA" id="ARBA00022617"/>
    </source>
</evidence>
<keyword evidence="9" id="KW-1185">Reference proteome</keyword>
<dbReference type="PANTHER" id="PTHR46696">
    <property type="entry name" value="P450, PUTATIVE (EUROFUNG)-RELATED"/>
    <property type="match status" value="1"/>
</dbReference>
<keyword evidence="6 7" id="KW-0503">Monooxygenase</keyword>
<dbReference type="GO" id="GO:0005506">
    <property type="term" value="F:iron ion binding"/>
    <property type="evidence" value="ECO:0007669"/>
    <property type="project" value="InterPro"/>
</dbReference>
<protein>
    <submittedName>
        <fullName evidence="8">Cytochrome P450</fullName>
    </submittedName>
</protein>
<evidence type="ECO:0000313" key="9">
    <source>
        <dbReference type="Proteomes" id="UP000317378"/>
    </source>
</evidence>
<evidence type="ECO:0000256" key="5">
    <source>
        <dbReference type="ARBA" id="ARBA00023004"/>
    </source>
</evidence>
<dbReference type="InterPro" id="IPR036396">
    <property type="entry name" value="Cyt_P450_sf"/>
</dbReference>
<dbReference type="GO" id="GO:0006707">
    <property type="term" value="P:cholesterol catabolic process"/>
    <property type="evidence" value="ECO:0007669"/>
    <property type="project" value="TreeGrafter"/>
</dbReference>
<dbReference type="RefSeq" id="WP_119104932.1">
    <property type="nucleotide sequence ID" value="NZ_QXMJ01000294.1"/>
</dbReference>
<dbReference type="GO" id="GO:0020037">
    <property type="term" value="F:heme binding"/>
    <property type="evidence" value="ECO:0007669"/>
    <property type="project" value="InterPro"/>
</dbReference>
<dbReference type="CDD" id="cd20625">
    <property type="entry name" value="CYP164-like"/>
    <property type="match status" value="1"/>
</dbReference>
<comment type="caution">
    <text evidence="8">The sequence shown here is derived from an EMBL/GenBank/DDBJ whole genome shotgun (WGS) entry which is preliminary data.</text>
</comment>
<keyword evidence="3 7" id="KW-0479">Metal-binding</keyword>
<keyword evidence="4 7" id="KW-0560">Oxidoreductase</keyword>
<reference evidence="8 9" key="1">
    <citation type="submission" date="2019-06" db="EMBL/GenBank/DDBJ databases">
        <title>Streptomyces sporangiiformans sp. nov., a novel actinomycete isolated from soil in Mount Song.</title>
        <authorList>
            <person name="Han L."/>
        </authorList>
    </citation>
    <scope>NUCLEOTIDE SEQUENCE [LARGE SCALE GENOMIC DNA]</scope>
    <source>
        <strain evidence="8 9">NEAU-SSA 1</strain>
    </source>
</reference>
<organism evidence="8 9">
    <name type="scientific">Streptomyces sporangiiformans</name>
    <dbReference type="NCBI Taxonomy" id="2315329"/>
    <lineage>
        <taxon>Bacteria</taxon>
        <taxon>Bacillati</taxon>
        <taxon>Actinomycetota</taxon>
        <taxon>Actinomycetes</taxon>
        <taxon>Kitasatosporales</taxon>
        <taxon>Streptomycetaceae</taxon>
        <taxon>Streptomyces</taxon>
    </lineage>
</organism>
<keyword evidence="5 7" id="KW-0408">Iron</keyword>
<dbReference type="Proteomes" id="UP000317378">
    <property type="component" value="Unassembled WGS sequence"/>
</dbReference>
<dbReference type="FunFam" id="1.10.630.10:FF:000018">
    <property type="entry name" value="Cytochrome P450 monooxygenase"/>
    <property type="match status" value="1"/>
</dbReference>
<evidence type="ECO:0000256" key="4">
    <source>
        <dbReference type="ARBA" id="ARBA00023002"/>
    </source>
</evidence>
<comment type="similarity">
    <text evidence="1 7">Belongs to the cytochrome P450 family.</text>
</comment>
<dbReference type="PRINTS" id="PR00359">
    <property type="entry name" value="BP450"/>
</dbReference>
<accession>A0A505DJ01</accession>
<dbReference type="OrthoDB" id="142769at2"/>
<dbReference type="Gene3D" id="1.10.630.10">
    <property type="entry name" value="Cytochrome P450"/>
    <property type="match status" value="1"/>
</dbReference>
<dbReference type="InterPro" id="IPR017972">
    <property type="entry name" value="Cyt_P450_CS"/>
</dbReference>
<evidence type="ECO:0000256" key="7">
    <source>
        <dbReference type="RuleBase" id="RU000461"/>
    </source>
</evidence>
<dbReference type="PROSITE" id="PS00086">
    <property type="entry name" value="CYTOCHROME_P450"/>
    <property type="match status" value="1"/>
</dbReference>
<evidence type="ECO:0000313" key="8">
    <source>
        <dbReference type="EMBL" id="TPQ17331.1"/>
    </source>
</evidence>
<name>A0A505DJ01_9ACTN</name>
<evidence type="ECO:0000256" key="6">
    <source>
        <dbReference type="ARBA" id="ARBA00023033"/>
    </source>
</evidence>
<dbReference type="SUPFAM" id="SSF48264">
    <property type="entry name" value="Cytochrome P450"/>
    <property type="match status" value="1"/>
</dbReference>
<proteinExistence type="inferred from homology"/>
<evidence type="ECO:0000256" key="1">
    <source>
        <dbReference type="ARBA" id="ARBA00010617"/>
    </source>
</evidence>